<dbReference type="HOGENOM" id="CLU_116732_2_1_9"/>
<gene>
    <name evidence="7" type="ORF">HMPREF9488_03437</name>
</gene>
<dbReference type="OrthoDB" id="5054at2"/>
<evidence type="ECO:0000256" key="4">
    <source>
        <dbReference type="ARBA" id="ARBA00023136"/>
    </source>
</evidence>
<evidence type="ECO:0000256" key="1">
    <source>
        <dbReference type="ARBA" id="ARBA00004141"/>
    </source>
</evidence>
<dbReference type="GeneID" id="78228664"/>
<dbReference type="InterPro" id="IPR012340">
    <property type="entry name" value="NA-bd_OB-fold"/>
</dbReference>
<comment type="subcellular location">
    <subcellularLocation>
        <location evidence="1">Membrane</location>
        <topology evidence="1">Multi-pass membrane protein</topology>
    </subcellularLocation>
</comment>
<name>E7GF94_9FIRM</name>
<dbReference type="Proteomes" id="UP000003157">
    <property type="component" value="Unassembled WGS sequence"/>
</dbReference>
<organism evidence="7 8">
    <name type="scientific">Coprobacillus cateniformis</name>
    <dbReference type="NCBI Taxonomy" id="100884"/>
    <lineage>
        <taxon>Bacteria</taxon>
        <taxon>Bacillati</taxon>
        <taxon>Bacillota</taxon>
        <taxon>Erysipelotrichia</taxon>
        <taxon>Erysipelotrichales</taxon>
        <taxon>Coprobacillaceae</taxon>
        <taxon>Coprobacillus</taxon>
    </lineage>
</organism>
<dbReference type="STRING" id="100884.GCA_000269565_00770"/>
<accession>E7GF94</accession>
<dbReference type="PANTHER" id="PTHR33507:SF3">
    <property type="entry name" value="INNER MEMBRANE PROTEIN YBBJ"/>
    <property type="match status" value="1"/>
</dbReference>
<dbReference type="PANTHER" id="PTHR33507">
    <property type="entry name" value="INNER MEMBRANE PROTEIN YBBJ"/>
    <property type="match status" value="1"/>
</dbReference>
<dbReference type="Gene3D" id="2.40.50.140">
    <property type="entry name" value="Nucleic acid-binding proteins"/>
    <property type="match status" value="1"/>
</dbReference>
<protein>
    <recommendedName>
        <fullName evidence="6">NfeD-like C-terminal domain-containing protein</fullName>
    </recommendedName>
</protein>
<comment type="caution">
    <text evidence="7">The sequence shown here is derived from an EMBL/GenBank/DDBJ whole genome shotgun (WGS) entry which is preliminary data.</text>
</comment>
<sequence>MSITFVWTIVLVIAIIVEAITVDLVSIWFGLGAIAALIGEFFGLDQTLQIVLFTIISIVCIFVTRPLAKKYLRGNTIKTNLDRVIGKHCLVTETITADNKGEVKVMGTLWMATSLNNMTIQAGEYAEIVSIEGAHVIVKKINRESGDDGL</sequence>
<evidence type="ECO:0000256" key="5">
    <source>
        <dbReference type="SAM" id="Phobius"/>
    </source>
</evidence>
<dbReference type="eggNOG" id="COG1585">
    <property type="taxonomic scope" value="Bacteria"/>
</dbReference>
<dbReference type="InterPro" id="IPR002810">
    <property type="entry name" value="NfeD-like_C"/>
</dbReference>
<evidence type="ECO:0000313" key="7">
    <source>
        <dbReference type="EMBL" id="EFW03373.1"/>
    </source>
</evidence>
<proteinExistence type="predicted"/>
<keyword evidence="2 5" id="KW-0812">Transmembrane</keyword>
<dbReference type="RefSeq" id="WP_008790519.1">
    <property type="nucleotide sequence ID" value="NZ_AKCB01000001.1"/>
</dbReference>
<dbReference type="EMBL" id="ADKX01000048">
    <property type="protein sequence ID" value="EFW03373.1"/>
    <property type="molecule type" value="Genomic_DNA"/>
</dbReference>
<dbReference type="SUPFAM" id="SSF141322">
    <property type="entry name" value="NfeD domain-like"/>
    <property type="match status" value="1"/>
</dbReference>
<evidence type="ECO:0000256" key="3">
    <source>
        <dbReference type="ARBA" id="ARBA00022989"/>
    </source>
</evidence>
<evidence type="ECO:0000256" key="2">
    <source>
        <dbReference type="ARBA" id="ARBA00022692"/>
    </source>
</evidence>
<keyword evidence="4 5" id="KW-0472">Membrane</keyword>
<evidence type="ECO:0000313" key="8">
    <source>
        <dbReference type="Proteomes" id="UP000003157"/>
    </source>
</evidence>
<keyword evidence="8" id="KW-1185">Reference proteome</keyword>
<dbReference type="Pfam" id="PF01957">
    <property type="entry name" value="NfeD"/>
    <property type="match status" value="1"/>
</dbReference>
<feature type="domain" description="NfeD-like C-terminal" evidence="6">
    <location>
        <begin position="82"/>
        <end position="140"/>
    </location>
</feature>
<evidence type="ECO:0000259" key="6">
    <source>
        <dbReference type="Pfam" id="PF01957"/>
    </source>
</evidence>
<dbReference type="AlphaFoldDB" id="E7GF94"/>
<reference evidence="7 8" key="1">
    <citation type="submission" date="2010-12" db="EMBL/GenBank/DDBJ databases">
        <title>The Genome Sequence of Coprobacillus sp. strain 29_1.</title>
        <authorList>
            <consortium name="The Broad Institute Genome Sequencing Platform"/>
            <person name="Earl A."/>
            <person name="Ward D."/>
            <person name="Feldgarden M."/>
            <person name="Gevers D."/>
            <person name="Daigneault M."/>
            <person name="Sibley C.D."/>
            <person name="White A."/>
            <person name="Strauss J."/>
            <person name="Allen-Vercoe E."/>
            <person name="Young S.K."/>
            <person name="Zeng Q."/>
            <person name="Gargeya S."/>
            <person name="Fitzgerald M."/>
            <person name="Haas B."/>
            <person name="Abouelleil A."/>
            <person name="Alvarado L."/>
            <person name="Arachchi H.M."/>
            <person name="Berlin A."/>
            <person name="Brown A."/>
            <person name="Chapman S.B."/>
            <person name="Chen Z."/>
            <person name="Dunbar C."/>
            <person name="Freedman E."/>
            <person name="Gearin G."/>
            <person name="Gellesch M."/>
            <person name="Goldberg J."/>
            <person name="Griggs A."/>
            <person name="Gujja S."/>
            <person name="Heilman E."/>
            <person name="Heiman D."/>
            <person name="Howarth C."/>
            <person name="Larson L."/>
            <person name="Lui A."/>
            <person name="MacDonald P.J.P."/>
            <person name="Mehta T."/>
            <person name="Montmayeur A."/>
            <person name="Murphy C."/>
            <person name="Neiman D."/>
            <person name="Pearson M."/>
            <person name="Priest M."/>
            <person name="Roberts A."/>
            <person name="Saif S."/>
            <person name="Shea T."/>
            <person name="Shenoy N."/>
            <person name="Sisk P."/>
            <person name="Stolte C."/>
            <person name="Sykes S."/>
            <person name="White J."/>
            <person name="Yandava C."/>
            <person name="Nusbaum C."/>
            <person name="Birren B."/>
        </authorList>
    </citation>
    <scope>NUCLEOTIDE SEQUENCE [LARGE SCALE GENOMIC DNA]</scope>
    <source>
        <strain evidence="7 8">29_1</strain>
    </source>
</reference>
<dbReference type="InterPro" id="IPR052165">
    <property type="entry name" value="Membrane_assoc_protease"/>
</dbReference>
<keyword evidence="3 5" id="KW-1133">Transmembrane helix</keyword>
<feature type="transmembrane region" description="Helical" evidence="5">
    <location>
        <begin position="5"/>
        <end position="38"/>
    </location>
</feature>
<feature type="transmembrane region" description="Helical" evidence="5">
    <location>
        <begin position="50"/>
        <end position="68"/>
    </location>
</feature>
<dbReference type="GO" id="GO:0005886">
    <property type="term" value="C:plasma membrane"/>
    <property type="evidence" value="ECO:0007669"/>
    <property type="project" value="TreeGrafter"/>
</dbReference>